<evidence type="ECO:0000256" key="2">
    <source>
        <dbReference type="ARBA" id="ARBA00022898"/>
    </source>
</evidence>
<dbReference type="EMBL" id="UINC01001305">
    <property type="protein sequence ID" value="SUZ77128.1"/>
    <property type="molecule type" value="Genomic_DNA"/>
</dbReference>
<dbReference type="SUPFAM" id="SSF53383">
    <property type="entry name" value="PLP-dependent transferases"/>
    <property type="match status" value="1"/>
</dbReference>
<evidence type="ECO:0000313" key="4">
    <source>
        <dbReference type="EMBL" id="SUZ77128.1"/>
    </source>
</evidence>
<dbReference type="InterPro" id="IPR015421">
    <property type="entry name" value="PyrdxlP-dep_Trfase_major"/>
</dbReference>
<organism evidence="4">
    <name type="scientific">marine metagenome</name>
    <dbReference type="NCBI Taxonomy" id="408172"/>
    <lineage>
        <taxon>unclassified sequences</taxon>
        <taxon>metagenomes</taxon>
        <taxon>ecological metagenomes</taxon>
    </lineage>
</organism>
<evidence type="ECO:0000259" key="3">
    <source>
        <dbReference type="Pfam" id="PF00266"/>
    </source>
</evidence>
<evidence type="ECO:0000256" key="1">
    <source>
        <dbReference type="ARBA" id="ARBA00001933"/>
    </source>
</evidence>
<dbReference type="InterPro" id="IPR000192">
    <property type="entry name" value="Aminotrans_V_dom"/>
</dbReference>
<keyword evidence="2" id="KW-0663">Pyridoxal phosphate</keyword>
<dbReference type="Gene3D" id="3.40.640.10">
    <property type="entry name" value="Type I PLP-dependent aspartate aminotransferase-like (Major domain)"/>
    <property type="match status" value="1"/>
</dbReference>
<protein>
    <recommendedName>
        <fullName evidence="3">Aminotransferase class V domain-containing protein</fullName>
    </recommendedName>
</protein>
<dbReference type="PANTHER" id="PTHR32328">
    <property type="entry name" value="L-SERYL-TRNA(SEC) SELENIUM TRANSFERASE"/>
    <property type="match status" value="1"/>
</dbReference>
<feature type="domain" description="Aminotransferase class V" evidence="3">
    <location>
        <begin position="77"/>
        <end position="260"/>
    </location>
</feature>
<comment type="cofactor">
    <cofactor evidence="1">
        <name>pyridoxal 5'-phosphate</name>
        <dbReference type="ChEBI" id="CHEBI:597326"/>
    </cofactor>
</comment>
<dbReference type="Pfam" id="PF00266">
    <property type="entry name" value="Aminotran_5"/>
    <property type="match status" value="1"/>
</dbReference>
<dbReference type="PANTHER" id="PTHR32328:SF0">
    <property type="entry name" value="L-SERYL-TRNA(SEC) SELENIUM TRANSFERASE"/>
    <property type="match status" value="1"/>
</dbReference>
<sequence>MKTSRRHFLGGFSALAPLNYFSLKASAKEPEINLTPDYYDELGVEPFINAIGPYSSLGGAKMWPEVIDAMDYAVKNKARMTDIHDAVGKRIAEMIGAEAAMVTSGATGAIILGTAACMTMGDPEKSESLPNTSHMANEVIILKSQRYLYDRSIRAPGAKLIEVENTREVSGAINQNTAMLFFLLNRPDEINIDVNAYIKTAKQHGIPIMCDAATTVPPVRKIADTVNLGFDLICYSGGKGLRGPYSAGLLLGRKDLVEYARQHGSPNHRAYGRSMKVAAEEYLGMMVAVEKSLQFNEEEEYQRQLKIVDFMGKHLSRLDGVIVSTKEPNVEAREPYIEIDWDEQYEISPTKVKQLLRNGEPSIEIRALFLSAGKIHLTATMLEENQAPIVVNRLKEILIQSKSKHKKPVIKNT</sequence>
<dbReference type="GO" id="GO:0004125">
    <property type="term" value="F:L-seryl-tRNA(Sec) selenium transferase activity"/>
    <property type="evidence" value="ECO:0007669"/>
    <property type="project" value="TreeGrafter"/>
</dbReference>
<accession>A0A381QDR7</accession>
<dbReference type="InterPro" id="IPR015424">
    <property type="entry name" value="PyrdxlP-dep_Trfase"/>
</dbReference>
<reference evidence="4" key="1">
    <citation type="submission" date="2018-05" db="EMBL/GenBank/DDBJ databases">
        <authorList>
            <person name="Lanie J.A."/>
            <person name="Ng W.-L."/>
            <person name="Kazmierczak K.M."/>
            <person name="Andrzejewski T.M."/>
            <person name="Davidsen T.M."/>
            <person name="Wayne K.J."/>
            <person name="Tettelin H."/>
            <person name="Glass J.I."/>
            <person name="Rusch D."/>
            <person name="Podicherti R."/>
            <person name="Tsui H.-C.T."/>
            <person name="Winkler M.E."/>
        </authorList>
    </citation>
    <scope>NUCLEOTIDE SEQUENCE</scope>
</reference>
<gene>
    <name evidence="4" type="ORF">METZ01_LOCUS29982</name>
</gene>
<proteinExistence type="predicted"/>
<dbReference type="AlphaFoldDB" id="A0A381QDR7"/>
<name>A0A381QDR7_9ZZZZ</name>